<sequence length="166" mass="19922">MKITGYHDIFFDSVDIHKRARKINDYGSVTFVYSVDVLDELENYDICVTRDNPIRWEKDMTYNERYFTYYEELNSNFVKGNFMQHITVRNIREALSFKYLTKIIVDYPGESLEKYFNPAYCAFENALKDNGINVPIVIRKCPSECNCQEQYNNYKEGFVYYRFKTE</sequence>
<dbReference type="Proteomes" id="UP000636755">
    <property type="component" value="Unassembled WGS sequence"/>
</dbReference>
<comment type="caution">
    <text evidence="1">The sequence shown here is derived from an EMBL/GenBank/DDBJ whole genome shotgun (WGS) entry which is preliminary data.</text>
</comment>
<protein>
    <submittedName>
        <fullName evidence="1">Uncharacterized protein</fullName>
    </submittedName>
</protein>
<gene>
    <name evidence="1" type="ORF">H8R91_06765</name>
</gene>
<accession>A0ABR7HL82</accession>
<dbReference type="EMBL" id="JACOPS010000002">
    <property type="protein sequence ID" value="MBC5728220.1"/>
    <property type="molecule type" value="Genomic_DNA"/>
</dbReference>
<organism evidence="1 2">
    <name type="scientific">Ruminococcus intestinalis</name>
    <dbReference type="NCBI Taxonomy" id="2763066"/>
    <lineage>
        <taxon>Bacteria</taxon>
        <taxon>Bacillati</taxon>
        <taxon>Bacillota</taxon>
        <taxon>Clostridia</taxon>
        <taxon>Eubacteriales</taxon>
        <taxon>Oscillospiraceae</taxon>
        <taxon>Ruminococcus</taxon>
    </lineage>
</organism>
<reference evidence="1 2" key="1">
    <citation type="submission" date="2020-08" db="EMBL/GenBank/DDBJ databases">
        <title>Genome public.</title>
        <authorList>
            <person name="Liu C."/>
            <person name="Sun Q."/>
        </authorList>
    </citation>
    <scope>NUCLEOTIDE SEQUENCE [LARGE SCALE GENOMIC DNA]</scope>
    <source>
        <strain evidence="1 2">NSJ-71</strain>
    </source>
</reference>
<evidence type="ECO:0000313" key="2">
    <source>
        <dbReference type="Proteomes" id="UP000636755"/>
    </source>
</evidence>
<evidence type="ECO:0000313" key="1">
    <source>
        <dbReference type="EMBL" id="MBC5728220.1"/>
    </source>
</evidence>
<name>A0ABR7HL82_9FIRM</name>
<proteinExistence type="predicted"/>
<dbReference type="RefSeq" id="WP_186935372.1">
    <property type="nucleotide sequence ID" value="NZ_JACOPS010000002.1"/>
</dbReference>
<keyword evidence="2" id="KW-1185">Reference proteome</keyword>